<dbReference type="EMBL" id="BRXW01000343">
    <property type="protein sequence ID" value="GMI18698.1"/>
    <property type="molecule type" value="Genomic_DNA"/>
</dbReference>
<evidence type="ECO:0000259" key="2">
    <source>
        <dbReference type="PROSITE" id="PS50020"/>
    </source>
</evidence>
<evidence type="ECO:0000313" key="3">
    <source>
        <dbReference type="EMBL" id="GMI18698.1"/>
    </source>
</evidence>
<reference evidence="4" key="1">
    <citation type="journal article" date="2023" name="Commun. Biol.">
        <title>Genome analysis of Parmales, the sister group of diatoms, reveals the evolutionary specialization of diatoms from phago-mixotrophs to photoautotrophs.</title>
        <authorList>
            <person name="Ban H."/>
            <person name="Sato S."/>
            <person name="Yoshikawa S."/>
            <person name="Yamada K."/>
            <person name="Nakamura Y."/>
            <person name="Ichinomiya M."/>
            <person name="Sato N."/>
            <person name="Blanc-Mathieu R."/>
            <person name="Endo H."/>
            <person name="Kuwata A."/>
            <person name="Ogata H."/>
        </authorList>
    </citation>
    <scope>NUCLEOTIDE SEQUENCE [LARGE SCALE GENOMIC DNA]</scope>
    <source>
        <strain evidence="4">NIES 3700</strain>
    </source>
</reference>
<dbReference type="InterPro" id="IPR010308">
    <property type="entry name" value="TRP_C"/>
</dbReference>
<keyword evidence="4" id="KW-1185">Reference proteome</keyword>
<keyword evidence="1" id="KW-0472">Membrane</keyword>
<feature type="transmembrane region" description="Helical" evidence="1">
    <location>
        <begin position="21"/>
        <end position="41"/>
    </location>
</feature>
<dbReference type="PROSITE" id="PS50020">
    <property type="entry name" value="WW_DOMAIN_2"/>
    <property type="match status" value="1"/>
</dbReference>
<sequence>MFVARGLNKDDHIKKTIKNNCIELFLGLTFLLFASVSTTIFDTFNCAQYGDDSKLYLVADMSIDCADPTHKLFEKYAMGMMIIYPFGIPYLYAKLLFKRRKEIQADNRASNKSLIKSSFLWEMYEPRVWWFEIFECGRRLAMGGLLVFVRPGSTSQIVLTMVLAMGSVVIFTHVRPYVAERDDDLAVACQISVFITIFGALLVRVEVDTIDSYDQTIFGYVLVAVNMVGVAMVLKNASYTPLRLVTNYFSEKNQYAGAIKGLTDEHDRNSSFIKYFEKLAMSMQHESGYVDVPLENAKWSTWSEQTRAKMEWRNSDGYGPINEGRVSFTIKRPVQYVKDYIVNPECEIRGGVMDHFVISTETPLRELSPKERLKAMARRSRENRRVIYTGCKVAFPLANRDYLVEQFSHSSSMHPGAEVVVGRSIYDEHLFSLKKSAERGFRRVNVHIKGYFLRPNPSDIKNSTDVIFVAGVVCEMIPQNITSKIAIKSSLKRVVDDLMENANPQPQPNMIRNIAEVAINITPEDAEDDSFFAINPFHTGTLSTLTTLPVKKPLEANLGTELMKALNPNKVKIKAGNKLKPSLKVNSKGLLALASTLSTTPAPTTVPVLDMRKTKTEESENDIWIEYLCDSGEHKGVSYFEKQSTGETTWERPGEGVTIRLAVAESNVE</sequence>
<dbReference type="Proteomes" id="UP001165122">
    <property type="component" value="Unassembled WGS sequence"/>
</dbReference>
<dbReference type="InterPro" id="IPR001202">
    <property type="entry name" value="WW_dom"/>
</dbReference>
<dbReference type="AlphaFoldDB" id="A0A9W7FVI9"/>
<proteinExistence type="predicted"/>
<keyword evidence="1" id="KW-0812">Transmembrane</keyword>
<name>A0A9W7FVI9_9STRA</name>
<feature type="transmembrane region" description="Helical" evidence="1">
    <location>
        <begin position="217"/>
        <end position="234"/>
    </location>
</feature>
<dbReference type="Gene3D" id="3.30.530.20">
    <property type="match status" value="1"/>
</dbReference>
<feature type="transmembrane region" description="Helical" evidence="1">
    <location>
        <begin position="157"/>
        <end position="179"/>
    </location>
</feature>
<comment type="caution">
    <text evidence="3">The sequence shown here is derived from an EMBL/GenBank/DDBJ whole genome shotgun (WGS) entry which is preliminary data.</text>
</comment>
<protein>
    <recommendedName>
        <fullName evidence="2">WW domain-containing protein</fullName>
    </recommendedName>
</protein>
<dbReference type="Pfam" id="PF06011">
    <property type="entry name" value="TRP"/>
    <property type="match status" value="1"/>
</dbReference>
<feature type="domain" description="WW" evidence="2">
    <location>
        <begin position="624"/>
        <end position="655"/>
    </location>
</feature>
<evidence type="ECO:0000256" key="1">
    <source>
        <dbReference type="SAM" id="Phobius"/>
    </source>
</evidence>
<feature type="transmembrane region" description="Helical" evidence="1">
    <location>
        <begin position="76"/>
        <end position="93"/>
    </location>
</feature>
<evidence type="ECO:0000313" key="4">
    <source>
        <dbReference type="Proteomes" id="UP001165122"/>
    </source>
</evidence>
<dbReference type="OrthoDB" id="5950997at2759"/>
<organism evidence="3 4">
    <name type="scientific">Triparma laevis f. longispina</name>
    <dbReference type="NCBI Taxonomy" id="1714387"/>
    <lineage>
        <taxon>Eukaryota</taxon>
        <taxon>Sar</taxon>
        <taxon>Stramenopiles</taxon>
        <taxon>Ochrophyta</taxon>
        <taxon>Bolidophyceae</taxon>
        <taxon>Parmales</taxon>
        <taxon>Triparmaceae</taxon>
        <taxon>Triparma</taxon>
    </lineage>
</organism>
<dbReference type="SUPFAM" id="SSF55961">
    <property type="entry name" value="Bet v1-like"/>
    <property type="match status" value="1"/>
</dbReference>
<dbReference type="PANTHER" id="PTHR11319">
    <property type="entry name" value="G PROTEIN-COUPLED RECEPTOR-RELATED"/>
    <property type="match status" value="1"/>
</dbReference>
<keyword evidence="1" id="KW-1133">Transmembrane helix</keyword>
<dbReference type="PANTHER" id="PTHR11319:SF35">
    <property type="entry name" value="OUTER MEMBRANE PROTEIN PMPC-RELATED"/>
    <property type="match status" value="1"/>
</dbReference>
<accession>A0A9W7FVI9</accession>
<dbReference type="InterPro" id="IPR023393">
    <property type="entry name" value="START-like_dom_sf"/>
</dbReference>
<feature type="transmembrane region" description="Helical" evidence="1">
    <location>
        <begin position="185"/>
        <end position="205"/>
    </location>
</feature>
<gene>
    <name evidence="3" type="ORF">TrLO_g2177</name>
</gene>